<evidence type="ECO:0000313" key="4">
    <source>
        <dbReference type="Proteomes" id="UP001162483"/>
    </source>
</evidence>
<feature type="domain" description="Rab geranylgeranyltransferase alpha subunit insert-domain" evidence="2">
    <location>
        <begin position="5"/>
        <end position="91"/>
    </location>
</feature>
<keyword evidence="4" id="KW-1185">Reference proteome</keyword>
<protein>
    <recommendedName>
        <fullName evidence="1">Geranylgeranyl transferase type-2 subunit alpha</fullName>
        <ecNumber evidence="1">2.5.1.60</ecNumber>
    </recommendedName>
    <alternativeName>
        <fullName evidence="1">Geranylgeranyl transferase type II subunit alpha</fullName>
    </alternativeName>
</protein>
<comment type="catalytic activity">
    <reaction evidence="1">
        <text>geranylgeranyl diphosphate + L-cysteinyl-[protein] = S-geranylgeranyl-L-cysteinyl-[protein] + diphosphate</text>
        <dbReference type="Rhea" id="RHEA:21240"/>
        <dbReference type="Rhea" id="RHEA-COMP:10131"/>
        <dbReference type="Rhea" id="RHEA-COMP:11537"/>
        <dbReference type="ChEBI" id="CHEBI:29950"/>
        <dbReference type="ChEBI" id="CHEBI:33019"/>
        <dbReference type="ChEBI" id="CHEBI:57533"/>
        <dbReference type="ChEBI" id="CHEBI:86021"/>
        <dbReference type="EC" id="2.5.1.60"/>
    </reaction>
</comment>
<comment type="similarity">
    <text evidence="1">Belongs to the protein prenyltransferase subunit alpha family.</text>
</comment>
<evidence type="ECO:0000313" key="3">
    <source>
        <dbReference type="EMBL" id="CAI9598075.1"/>
    </source>
</evidence>
<dbReference type="InterPro" id="IPR009087">
    <property type="entry name" value="RabGGT_asu_insert-domain"/>
</dbReference>
<dbReference type="PANTHER" id="PTHR11129:SF2">
    <property type="entry name" value="GERANYLGERANYL TRANSFERASE TYPE-2 SUBUNIT ALPHA"/>
    <property type="match status" value="1"/>
</dbReference>
<name>A0ABN9FM06_9NEOB</name>
<organism evidence="3 4">
    <name type="scientific">Staurois parvus</name>
    <dbReference type="NCBI Taxonomy" id="386267"/>
    <lineage>
        <taxon>Eukaryota</taxon>
        <taxon>Metazoa</taxon>
        <taxon>Chordata</taxon>
        <taxon>Craniata</taxon>
        <taxon>Vertebrata</taxon>
        <taxon>Euteleostomi</taxon>
        <taxon>Amphibia</taxon>
        <taxon>Batrachia</taxon>
        <taxon>Anura</taxon>
        <taxon>Neobatrachia</taxon>
        <taxon>Ranoidea</taxon>
        <taxon>Ranidae</taxon>
        <taxon>Staurois</taxon>
    </lineage>
</organism>
<accession>A0ABN9FM06</accession>
<dbReference type="SUPFAM" id="SSF49594">
    <property type="entry name" value="Rab geranylgeranyltransferase alpha-subunit, insert domain"/>
    <property type="match status" value="1"/>
</dbReference>
<proteinExistence type="inferred from homology"/>
<keyword evidence="1" id="KW-0637">Prenyltransferase</keyword>
<evidence type="ECO:0000256" key="1">
    <source>
        <dbReference type="RuleBase" id="RU367120"/>
    </source>
</evidence>
<dbReference type="SUPFAM" id="SSF48439">
    <property type="entry name" value="Protein prenylyltransferase"/>
    <property type="match status" value="1"/>
</dbReference>
<dbReference type="Gene3D" id="2.60.40.1130">
    <property type="entry name" value="Rab geranylgeranyltransferase alpha-subunit, insert domain"/>
    <property type="match status" value="1"/>
</dbReference>
<dbReference type="EC" id="2.5.1.60" evidence="1"/>
<reference evidence="3" key="1">
    <citation type="submission" date="2023-05" db="EMBL/GenBank/DDBJ databases">
        <authorList>
            <person name="Stuckert A."/>
        </authorList>
    </citation>
    <scope>NUCLEOTIDE SEQUENCE</scope>
</reference>
<dbReference type="Gene3D" id="1.25.40.120">
    <property type="entry name" value="Protein prenylyltransferase"/>
    <property type="match status" value="1"/>
</dbReference>
<dbReference type="PANTHER" id="PTHR11129">
    <property type="entry name" value="PROTEIN FARNESYLTRANSFERASE ALPHA SUBUNIT/RAB GERANYLGERANYL TRANSFERASE ALPHA SUBUNIT"/>
    <property type="match status" value="1"/>
</dbReference>
<comment type="caution">
    <text evidence="3">The sequence shown here is derived from an EMBL/GenBank/DDBJ whole genome shotgun (WGS) entry which is preliminary data.</text>
</comment>
<comment type="function">
    <text evidence="1">Catalyzes the transfer of a geranyl-geranyl moiety from geranyl-geranyl pyrophosphate to cysteines occuring in specific C-terminal amino acid sequences.</text>
</comment>
<keyword evidence="1" id="KW-0808">Transferase</keyword>
<dbReference type="EMBL" id="CATNWA010017115">
    <property type="protein sequence ID" value="CAI9598075.1"/>
    <property type="molecule type" value="Genomic_DNA"/>
</dbReference>
<dbReference type="Proteomes" id="UP001162483">
    <property type="component" value="Unassembled WGS sequence"/>
</dbReference>
<dbReference type="InterPro" id="IPR036254">
    <property type="entry name" value="RabGGT_asu_insert-dom_sf"/>
</dbReference>
<sequence>MEVPFVTVTFSHPVLVGSDLILFIDERPVMVTWKTPEGKQKPSLVWVCDVPKDHLSGHCQHNIKVIWKDGETKKECTSYPGKRVTWFRDSVTEENIFSLELSEGKSSVLQQELQSCKELQELEPDNKWCLLTIILLMRALDPLLYEVETLHYFDTLKAVDPMRSGYYDDLRSKFQMENAILKMEYAESNLIIVLDKVLEVDNNEVSHLEGVCELTTSRGIVPKMQ</sequence>
<gene>
    <name evidence="3" type="ORF">SPARVUS_LOCUS12337261</name>
</gene>
<dbReference type="Pfam" id="PF07711">
    <property type="entry name" value="RabGGT_insert"/>
    <property type="match status" value="1"/>
</dbReference>
<evidence type="ECO:0000259" key="2">
    <source>
        <dbReference type="Pfam" id="PF07711"/>
    </source>
</evidence>